<dbReference type="SUPFAM" id="SSF56935">
    <property type="entry name" value="Porins"/>
    <property type="match status" value="1"/>
</dbReference>
<dbReference type="InterPro" id="IPR012910">
    <property type="entry name" value="Plug_dom"/>
</dbReference>
<evidence type="ECO:0000256" key="3">
    <source>
        <dbReference type="ARBA" id="ARBA00022452"/>
    </source>
</evidence>
<reference evidence="9 10" key="1">
    <citation type="submission" date="2022-10" db="EMBL/GenBank/DDBJ databases">
        <title>Luteolibacter arcticus strain CCTCC AB 2014275, whole genome shotgun sequencing project.</title>
        <authorList>
            <person name="Zhao G."/>
            <person name="Shen L."/>
        </authorList>
    </citation>
    <scope>NUCLEOTIDE SEQUENCE [LARGE SCALE GENOMIC DNA]</scope>
    <source>
        <strain evidence="9 10">CCTCC AB 2014275</strain>
    </source>
</reference>
<dbReference type="RefSeq" id="WP_264487349.1">
    <property type="nucleotide sequence ID" value="NZ_JAPDDT010000004.1"/>
</dbReference>
<evidence type="ECO:0000256" key="7">
    <source>
        <dbReference type="SAM" id="SignalP"/>
    </source>
</evidence>
<keyword evidence="4" id="KW-0812">Transmembrane</keyword>
<evidence type="ECO:0000313" key="10">
    <source>
        <dbReference type="Proteomes" id="UP001320876"/>
    </source>
</evidence>
<dbReference type="Proteomes" id="UP001320876">
    <property type="component" value="Unassembled WGS sequence"/>
</dbReference>
<dbReference type="PANTHER" id="PTHR30069">
    <property type="entry name" value="TONB-DEPENDENT OUTER MEMBRANE RECEPTOR"/>
    <property type="match status" value="1"/>
</dbReference>
<dbReference type="Gene3D" id="2.170.130.10">
    <property type="entry name" value="TonB-dependent receptor, plug domain"/>
    <property type="match status" value="1"/>
</dbReference>
<evidence type="ECO:0000256" key="2">
    <source>
        <dbReference type="ARBA" id="ARBA00022448"/>
    </source>
</evidence>
<keyword evidence="3" id="KW-1134">Transmembrane beta strand</keyword>
<proteinExistence type="predicted"/>
<evidence type="ECO:0000313" key="9">
    <source>
        <dbReference type="EMBL" id="MCW1923244.1"/>
    </source>
</evidence>
<evidence type="ECO:0000256" key="4">
    <source>
        <dbReference type="ARBA" id="ARBA00022692"/>
    </source>
</evidence>
<dbReference type="InterPro" id="IPR037066">
    <property type="entry name" value="Plug_dom_sf"/>
</dbReference>
<keyword evidence="6" id="KW-0998">Cell outer membrane</keyword>
<feature type="domain" description="TonB-dependent receptor plug" evidence="8">
    <location>
        <begin position="49"/>
        <end position="153"/>
    </location>
</feature>
<evidence type="ECO:0000259" key="8">
    <source>
        <dbReference type="Pfam" id="PF07715"/>
    </source>
</evidence>
<keyword evidence="5" id="KW-0472">Membrane</keyword>
<dbReference type="InterPro" id="IPR039426">
    <property type="entry name" value="TonB-dep_rcpt-like"/>
</dbReference>
<dbReference type="Gene3D" id="2.40.170.20">
    <property type="entry name" value="TonB-dependent receptor, beta-barrel domain"/>
    <property type="match status" value="1"/>
</dbReference>
<organism evidence="9 10">
    <name type="scientific">Luteolibacter arcticus</name>
    <dbReference type="NCBI Taxonomy" id="1581411"/>
    <lineage>
        <taxon>Bacteria</taxon>
        <taxon>Pseudomonadati</taxon>
        <taxon>Verrucomicrobiota</taxon>
        <taxon>Verrucomicrobiia</taxon>
        <taxon>Verrucomicrobiales</taxon>
        <taxon>Verrucomicrobiaceae</taxon>
        <taxon>Luteolibacter</taxon>
    </lineage>
</organism>
<comment type="subcellular location">
    <subcellularLocation>
        <location evidence="1">Cell outer membrane</location>
        <topology evidence="1">Multi-pass membrane protein</topology>
    </subcellularLocation>
</comment>
<dbReference type="InterPro" id="IPR036942">
    <property type="entry name" value="Beta-barrel_TonB_sf"/>
</dbReference>
<dbReference type="PANTHER" id="PTHR30069:SF36">
    <property type="entry name" value="BLL6948 PROTEIN"/>
    <property type="match status" value="1"/>
</dbReference>
<protein>
    <submittedName>
        <fullName evidence="9">TonB-dependent receptor plug domain-containing protein</fullName>
    </submittedName>
</protein>
<gene>
    <name evidence="9" type="ORF">OKA05_11830</name>
</gene>
<comment type="caution">
    <text evidence="9">The sequence shown here is derived from an EMBL/GenBank/DDBJ whole genome shotgun (WGS) entry which is preliminary data.</text>
</comment>
<dbReference type="EMBL" id="JAPDDT010000004">
    <property type="protein sequence ID" value="MCW1923244.1"/>
    <property type="molecule type" value="Genomic_DNA"/>
</dbReference>
<name>A0ABT3GIC9_9BACT</name>
<keyword evidence="7" id="KW-0732">Signal</keyword>
<evidence type="ECO:0000256" key="5">
    <source>
        <dbReference type="ARBA" id="ARBA00023136"/>
    </source>
</evidence>
<keyword evidence="2" id="KW-0813">Transport</keyword>
<sequence length="682" mass="75436">MFSRSPLLLLALGTATLQAHDIASELTPLIVSGKAEFMLGEAETASKGQASREELLERPWLRKGELLESVPGLVVTQHSGDGKANQYFVRGYNLDHGTDFGVFVDGMPANNRAHAHGQGYTDINFIIPEFVQQLDYQKGPFFTERGDMTTAGAAEFSLVNELEHGFAGVTFGEDNYWRGVFGDSVDAWGGVLTFGGEATYYEGPWVLDEDASRFNGIVRWHRGDEDNYFNITFLGSQGEWRATDQIALRAVAGGQIDRFGYIDPTDGGESQRYSLSTTFGMRDQDTVIRGKAWAGYYDLDLFSNFTYFLDDPVNGDQFHQSDARGFAGADFAVDLENRQIFNAGTTYTFGFQTQNDWISDLGLSDTVARNELATVREDDVFIGSYSLYAESKTTWTEWFRTEAGVRGDLFVSQVDSDLPANSGGEVDAMIVPKLNLIFSPGDHHEYYLNLGGGFHSNDPRGVNLKIDPNTGAPAQSVDPIVRTWGTELGTRSQWTQCFTTTVALWALFNDSELLYVGDAGNVEAGPATTRYGIEFAGYYRPNNWLAVDAEVSLAEGRYNDIWSTGGPWVENQVPVVISSGITLGGGTGFFGALRGRYFCERPLTATKGVQGSESFMVNARAGYRTENWELALDCLNLLDRADNDIEYYYASRLPGEPAGGVDDIHFHPTEPRTLRASFTWFW</sequence>
<evidence type="ECO:0000256" key="6">
    <source>
        <dbReference type="ARBA" id="ARBA00023237"/>
    </source>
</evidence>
<evidence type="ECO:0000256" key="1">
    <source>
        <dbReference type="ARBA" id="ARBA00004571"/>
    </source>
</evidence>
<accession>A0ABT3GIC9</accession>
<feature type="chain" id="PRO_5047057131" evidence="7">
    <location>
        <begin position="20"/>
        <end position="682"/>
    </location>
</feature>
<keyword evidence="10" id="KW-1185">Reference proteome</keyword>
<feature type="signal peptide" evidence="7">
    <location>
        <begin position="1"/>
        <end position="19"/>
    </location>
</feature>
<keyword evidence="9" id="KW-0675">Receptor</keyword>
<dbReference type="Pfam" id="PF07715">
    <property type="entry name" value="Plug"/>
    <property type="match status" value="1"/>
</dbReference>